<sequence length="244" mass="28518">MLGNTVIPDLLQSIIQWEKDIAPEVPYLDTPTGFYLTFNENDNGGYRCSPVDSIMFAGTGYDGIRDFFRLHFFGHEGLLLLDFESKEEYMHYLQSQDDAQASEHFDREKWDRQRAIVREEAVKAFNLEPIEDGFAYVQELQAQRKTDRVLKTADGLGIVPLGEREETKVYIPHPWRRIDLSDVNLNDLKAFVHNAEMETLLAFIRDCQSQYFNHSEVMQLLYNRLDQYGFHLEAKRLLYCMDVS</sequence>
<evidence type="ECO:0000313" key="1">
    <source>
        <dbReference type="EMBL" id="RNB74816.1"/>
    </source>
</evidence>
<keyword evidence="2" id="KW-1185">Reference proteome</keyword>
<dbReference type="AlphaFoldDB" id="A0A3M8CGD4"/>
<reference evidence="1 2" key="1">
    <citation type="submission" date="2018-10" db="EMBL/GenBank/DDBJ databases">
        <title>Phylogenomics of Brevibacillus.</title>
        <authorList>
            <person name="Dunlap C."/>
        </authorList>
    </citation>
    <scope>NUCLEOTIDE SEQUENCE [LARGE SCALE GENOMIC DNA]</scope>
    <source>
        <strain evidence="1 2">JCM 12215</strain>
    </source>
</reference>
<accession>A0A3M8CGD4</accession>
<evidence type="ECO:0000313" key="2">
    <source>
        <dbReference type="Proteomes" id="UP000282028"/>
    </source>
</evidence>
<organism evidence="1 2">
    <name type="scientific">Brevibacillus invocatus</name>
    <dbReference type="NCBI Taxonomy" id="173959"/>
    <lineage>
        <taxon>Bacteria</taxon>
        <taxon>Bacillati</taxon>
        <taxon>Bacillota</taxon>
        <taxon>Bacilli</taxon>
        <taxon>Bacillales</taxon>
        <taxon>Paenibacillaceae</taxon>
        <taxon>Brevibacillus</taxon>
    </lineage>
</organism>
<dbReference type="Proteomes" id="UP000282028">
    <property type="component" value="Unassembled WGS sequence"/>
</dbReference>
<protein>
    <submittedName>
        <fullName evidence="1">Uncharacterized protein</fullName>
    </submittedName>
</protein>
<dbReference type="OrthoDB" id="264488at2"/>
<comment type="caution">
    <text evidence="1">The sequence shown here is derived from an EMBL/GenBank/DDBJ whole genome shotgun (WGS) entry which is preliminary data.</text>
</comment>
<dbReference type="RefSeq" id="WP_122908634.1">
    <property type="nucleotide sequence ID" value="NZ_CBCSBE010000005.1"/>
</dbReference>
<gene>
    <name evidence="1" type="ORF">EDM52_08810</name>
</gene>
<dbReference type="EMBL" id="RHHR01000013">
    <property type="protein sequence ID" value="RNB74816.1"/>
    <property type="molecule type" value="Genomic_DNA"/>
</dbReference>
<name>A0A3M8CGD4_9BACL</name>
<proteinExistence type="predicted"/>